<evidence type="ECO:0000256" key="5">
    <source>
        <dbReference type="ARBA" id="ARBA00022989"/>
    </source>
</evidence>
<evidence type="ECO:0000313" key="9">
    <source>
        <dbReference type="EMBL" id="GAA2191634.1"/>
    </source>
</evidence>
<dbReference type="EMBL" id="BAAAOQ010000002">
    <property type="protein sequence ID" value="GAA2191634.1"/>
    <property type="molecule type" value="Genomic_DNA"/>
</dbReference>
<dbReference type="RefSeq" id="WP_059250148.1">
    <property type="nucleotide sequence ID" value="NZ_BAAAOQ010000002.1"/>
</dbReference>
<keyword evidence="6 8" id="KW-0472">Membrane</keyword>
<feature type="transmembrane region" description="Helical" evidence="8">
    <location>
        <begin position="178"/>
        <end position="198"/>
    </location>
</feature>
<dbReference type="NCBIfam" id="TIGR00861">
    <property type="entry name" value="MIP"/>
    <property type="match status" value="1"/>
</dbReference>
<evidence type="ECO:0000256" key="1">
    <source>
        <dbReference type="ARBA" id="ARBA00004141"/>
    </source>
</evidence>
<feature type="transmembrane region" description="Helical" evidence="8">
    <location>
        <begin position="68"/>
        <end position="92"/>
    </location>
</feature>
<feature type="transmembrane region" description="Helical" evidence="8">
    <location>
        <begin position="113"/>
        <end position="135"/>
    </location>
</feature>
<evidence type="ECO:0000256" key="6">
    <source>
        <dbReference type="ARBA" id="ARBA00023136"/>
    </source>
</evidence>
<dbReference type="SUPFAM" id="SSF81338">
    <property type="entry name" value="Aquaporin-like"/>
    <property type="match status" value="1"/>
</dbReference>
<comment type="similarity">
    <text evidence="2 7">Belongs to the MIP/aquaporin (TC 1.A.8) family.</text>
</comment>
<evidence type="ECO:0000256" key="3">
    <source>
        <dbReference type="ARBA" id="ARBA00022448"/>
    </source>
</evidence>
<comment type="subcellular location">
    <subcellularLocation>
        <location evidence="1">Membrane</location>
        <topology evidence="1">Multi-pass membrane protein</topology>
    </subcellularLocation>
</comment>
<proteinExistence type="inferred from homology"/>
<dbReference type="InterPro" id="IPR000425">
    <property type="entry name" value="MIP"/>
</dbReference>
<feature type="transmembrane region" description="Helical" evidence="8">
    <location>
        <begin position="210"/>
        <end position="231"/>
    </location>
</feature>
<dbReference type="Gene3D" id="1.20.1080.10">
    <property type="entry name" value="Glycerol uptake facilitator protein"/>
    <property type="match status" value="1"/>
</dbReference>
<feature type="transmembrane region" description="Helical" evidence="8">
    <location>
        <begin position="20"/>
        <end position="48"/>
    </location>
</feature>
<dbReference type="PANTHER" id="PTHR43829">
    <property type="entry name" value="AQUAPORIN OR AQUAGLYCEROPORIN RELATED"/>
    <property type="match status" value="1"/>
</dbReference>
<dbReference type="InterPro" id="IPR022357">
    <property type="entry name" value="MIP_CS"/>
</dbReference>
<dbReference type="CDD" id="cd00333">
    <property type="entry name" value="MIP"/>
    <property type="match status" value="1"/>
</dbReference>
<keyword evidence="4 7" id="KW-0812">Transmembrane</keyword>
<name>A0ABP5N283_9ACTN</name>
<reference evidence="10" key="1">
    <citation type="journal article" date="2019" name="Int. J. Syst. Evol. Microbiol.">
        <title>The Global Catalogue of Microorganisms (GCM) 10K type strain sequencing project: providing services to taxonomists for standard genome sequencing and annotation.</title>
        <authorList>
            <consortium name="The Broad Institute Genomics Platform"/>
            <consortium name="The Broad Institute Genome Sequencing Center for Infectious Disease"/>
            <person name="Wu L."/>
            <person name="Ma J."/>
        </authorList>
    </citation>
    <scope>NUCLEOTIDE SEQUENCE [LARGE SCALE GENOMIC DNA]</scope>
    <source>
        <strain evidence="10">JCM 14924</strain>
    </source>
</reference>
<dbReference type="Pfam" id="PF00230">
    <property type="entry name" value="MIP"/>
    <property type="match status" value="1"/>
</dbReference>
<feature type="transmembrane region" description="Helical" evidence="8">
    <location>
        <begin position="264"/>
        <end position="286"/>
    </location>
</feature>
<dbReference type="PROSITE" id="PS00221">
    <property type="entry name" value="MIP"/>
    <property type="match status" value="1"/>
</dbReference>
<keyword evidence="5 8" id="KW-1133">Transmembrane helix</keyword>
<keyword evidence="3 7" id="KW-0813">Transport</keyword>
<gene>
    <name evidence="9" type="ORF">GCM10009787_05760</name>
</gene>
<accession>A0ABP5N283</accession>
<dbReference type="PANTHER" id="PTHR43829:SF9">
    <property type="entry name" value="AQUAPORIN-9"/>
    <property type="match status" value="1"/>
</dbReference>
<evidence type="ECO:0000256" key="8">
    <source>
        <dbReference type="SAM" id="Phobius"/>
    </source>
</evidence>
<evidence type="ECO:0000256" key="2">
    <source>
        <dbReference type="ARBA" id="ARBA00006175"/>
    </source>
</evidence>
<comment type="caution">
    <text evidence="9">The sequence shown here is derived from an EMBL/GenBank/DDBJ whole genome shotgun (WGS) entry which is preliminary data.</text>
</comment>
<dbReference type="Proteomes" id="UP001501391">
    <property type="component" value="Unassembled WGS sequence"/>
</dbReference>
<dbReference type="InterPro" id="IPR023271">
    <property type="entry name" value="Aquaporin-like"/>
</dbReference>
<organism evidence="9 10">
    <name type="scientific">Streptomyces bangladeshensis</name>
    <dbReference type="NCBI Taxonomy" id="295352"/>
    <lineage>
        <taxon>Bacteria</taxon>
        <taxon>Bacillati</taxon>
        <taxon>Actinomycetota</taxon>
        <taxon>Actinomycetes</taxon>
        <taxon>Kitasatosporales</taxon>
        <taxon>Streptomycetaceae</taxon>
        <taxon>Streptomyces</taxon>
    </lineage>
</organism>
<sequence length="315" mass="32922">MAVEIPALVKPSRLRSRGGLLGECLAEFLGTFVLISFGCGVVAMAVAALPGSGRAESPTTIFLAAGDWLLITWGWAMAVMLGVYVAGGISGAHLNPAVTLAMAIRRGFSWAKVLPYWFAQVVGALTGAALVYLVYHNAISAYDQAAPGPKVNGHTNATFSIFATFPAPYFHGGVWGPLIDQIVGTAFLLMLIAAVIDLRNQAVKANLGPLVVGLVVAAIGMSYGANAGYAINPARDFGPRLFTYAAGWDGLAFPGSVAGAYSGYWWIPIVGPLIGGAIGILIYDLFIGDVLLVRAQQSELPPPGRSTPVRTSDEE</sequence>
<evidence type="ECO:0000256" key="4">
    <source>
        <dbReference type="ARBA" id="ARBA00022692"/>
    </source>
</evidence>
<evidence type="ECO:0000256" key="7">
    <source>
        <dbReference type="RuleBase" id="RU000477"/>
    </source>
</evidence>
<keyword evidence="10" id="KW-1185">Reference proteome</keyword>
<evidence type="ECO:0000313" key="10">
    <source>
        <dbReference type="Proteomes" id="UP001501391"/>
    </source>
</evidence>
<dbReference type="PRINTS" id="PR00783">
    <property type="entry name" value="MINTRINSICP"/>
</dbReference>
<dbReference type="InterPro" id="IPR050363">
    <property type="entry name" value="MIP/Aquaporin"/>
</dbReference>
<protein>
    <submittedName>
        <fullName evidence="9">MIP/aquaporin family protein</fullName>
    </submittedName>
</protein>